<keyword evidence="1" id="KW-0560">Oxidoreductase</keyword>
<gene>
    <name evidence="3" type="ORF">UFOPK2370_00799</name>
</gene>
<dbReference type="AlphaFoldDB" id="A0A6J6NWD9"/>
<reference evidence="3" key="1">
    <citation type="submission" date="2020-05" db="EMBL/GenBank/DDBJ databases">
        <authorList>
            <person name="Chiriac C."/>
            <person name="Salcher M."/>
            <person name="Ghai R."/>
            <person name="Kavagutti S V."/>
        </authorList>
    </citation>
    <scope>NUCLEOTIDE SEQUENCE</scope>
</reference>
<dbReference type="SUPFAM" id="SSF50475">
    <property type="entry name" value="FMN-binding split barrel"/>
    <property type="match status" value="1"/>
</dbReference>
<dbReference type="Pfam" id="PF01613">
    <property type="entry name" value="Flavin_Reduct"/>
    <property type="match status" value="1"/>
</dbReference>
<evidence type="ECO:0000259" key="2">
    <source>
        <dbReference type="SMART" id="SM00903"/>
    </source>
</evidence>
<protein>
    <submittedName>
        <fullName evidence="3">Unannotated protein</fullName>
    </submittedName>
</protein>
<dbReference type="EMBL" id="CAEZXK010000018">
    <property type="protein sequence ID" value="CAB4688613.1"/>
    <property type="molecule type" value="Genomic_DNA"/>
</dbReference>
<dbReference type="GO" id="GO:0006208">
    <property type="term" value="P:pyrimidine nucleobase catabolic process"/>
    <property type="evidence" value="ECO:0007669"/>
    <property type="project" value="TreeGrafter"/>
</dbReference>
<feature type="domain" description="Flavin reductase like" evidence="2">
    <location>
        <begin position="17"/>
        <end position="161"/>
    </location>
</feature>
<evidence type="ECO:0000256" key="1">
    <source>
        <dbReference type="ARBA" id="ARBA00023002"/>
    </source>
</evidence>
<sequence length="166" mass="17917">MNFSIESQPSEALKAVFRRHASGVSVITMTGENLRPVGFTATSMTSLGSNPALASFNVASGSSTWAPLNVATHVAIHTLGIQNTQLAQKMAAASELRFLDDDWERGPRDLPIFREASGVLIAKIREIHSVEANAVVIVEIEEGLLGAECEPLVYHQRAYKTAVEVD</sequence>
<dbReference type="GO" id="GO:0042602">
    <property type="term" value="F:riboflavin reductase (NADPH) activity"/>
    <property type="evidence" value="ECO:0007669"/>
    <property type="project" value="TreeGrafter"/>
</dbReference>
<dbReference type="InterPro" id="IPR012349">
    <property type="entry name" value="Split_barrel_FMN-bd"/>
</dbReference>
<accession>A0A6J6NWD9</accession>
<proteinExistence type="predicted"/>
<name>A0A6J6NWD9_9ZZZZ</name>
<dbReference type="GO" id="GO:0010181">
    <property type="term" value="F:FMN binding"/>
    <property type="evidence" value="ECO:0007669"/>
    <property type="project" value="InterPro"/>
</dbReference>
<organism evidence="3">
    <name type="scientific">freshwater metagenome</name>
    <dbReference type="NCBI Taxonomy" id="449393"/>
    <lineage>
        <taxon>unclassified sequences</taxon>
        <taxon>metagenomes</taxon>
        <taxon>ecological metagenomes</taxon>
    </lineage>
</organism>
<dbReference type="PANTHER" id="PTHR30466:SF1">
    <property type="entry name" value="FMN REDUCTASE (NADH) RUTF"/>
    <property type="match status" value="1"/>
</dbReference>
<dbReference type="InterPro" id="IPR002563">
    <property type="entry name" value="Flavin_Rdtase-like_dom"/>
</dbReference>
<evidence type="ECO:0000313" key="3">
    <source>
        <dbReference type="EMBL" id="CAB4688613.1"/>
    </source>
</evidence>
<dbReference type="SMART" id="SM00903">
    <property type="entry name" value="Flavin_Reduct"/>
    <property type="match status" value="1"/>
</dbReference>
<dbReference type="Gene3D" id="2.30.110.10">
    <property type="entry name" value="Electron Transport, Fmn-binding Protein, Chain A"/>
    <property type="match status" value="1"/>
</dbReference>
<dbReference type="PANTHER" id="PTHR30466">
    <property type="entry name" value="FLAVIN REDUCTASE"/>
    <property type="match status" value="1"/>
</dbReference>
<dbReference type="InterPro" id="IPR050268">
    <property type="entry name" value="NADH-dep_flavin_reductase"/>
</dbReference>